<comment type="similarity">
    <text evidence="1 4">Belongs to the plant dirigent protein family.</text>
</comment>
<dbReference type="GO" id="GO:0009699">
    <property type="term" value="P:phenylpropanoid biosynthetic process"/>
    <property type="evidence" value="ECO:0007669"/>
    <property type="project" value="UniProtKB-ARBA"/>
</dbReference>
<dbReference type="InterPro" id="IPR004265">
    <property type="entry name" value="Dirigent"/>
</dbReference>
<comment type="function">
    <text evidence="4">Dirigent proteins impart stereoselectivity on the phenoxy radical-coupling reaction, yielding optically active lignans from two molecules of coniferyl alcohol in the biosynthesis of lignans, flavonolignans, and alkaloids and thus plays a central role in plant secondary metabolism.</text>
</comment>
<dbReference type="EMBL" id="CM003371">
    <property type="protein sequence ID" value="KOM33430.1"/>
    <property type="molecule type" value="Genomic_DNA"/>
</dbReference>
<evidence type="ECO:0000313" key="8">
    <source>
        <dbReference type="Proteomes" id="UP000053144"/>
    </source>
</evidence>
<dbReference type="PANTHER" id="PTHR21495">
    <property type="entry name" value="NUCLEOPORIN-RELATED"/>
    <property type="match status" value="1"/>
</dbReference>
<comment type="subcellular location">
    <subcellularLocation>
        <location evidence="4">Secreted</location>
        <location evidence="4">Extracellular space</location>
        <location evidence="4">Apoplast</location>
    </subcellularLocation>
</comment>
<evidence type="ECO:0000256" key="3">
    <source>
        <dbReference type="ARBA" id="ARBA00022525"/>
    </source>
</evidence>
<dbReference type="GO" id="GO:0048046">
    <property type="term" value="C:apoplast"/>
    <property type="evidence" value="ECO:0007669"/>
    <property type="project" value="UniProtKB-SubCell"/>
</dbReference>
<organism evidence="7 8">
    <name type="scientific">Phaseolus angularis</name>
    <name type="common">Azuki bean</name>
    <name type="synonym">Vigna angularis</name>
    <dbReference type="NCBI Taxonomy" id="3914"/>
    <lineage>
        <taxon>Eukaryota</taxon>
        <taxon>Viridiplantae</taxon>
        <taxon>Streptophyta</taxon>
        <taxon>Embryophyta</taxon>
        <taxon>Tracheophyta</taxon>
        <taxon>Spermatophyta</taxon>
        <taxon>Magnoliopsida</taxon>
        <taxon>eudicotyledons</taxon>
        <taxon>Gunneridae</taxon>
        <taxon>Pentapetalae</taxon>
        <taxon>rosids</taxon>
        <taxon>fabids</taxon>
        <taxon>Fabales</taxon>
        <taxon>Fabaceae</taxon>
        <taxon>Papilionoideae</taxon>
        <taxon>50 kb inversion clade</taxon>
        <taxon>NPAAA clade</taxon>
        <taxon>indigoferoid/millettioid clade</taxon>
        <taxon>Phaseoleae</taxon>
        <taxon>Vigna</taxon>
    </lineage>
</organism>
<evidence type="ECO:0000313" key="6">
    <source>
        <dbReference type="EMBL" id="KAG2407304.1"/>
    </source>
</evidence>
<dbReference type="STRING" id="3914.A0A0L9TSA5"/>
<name>A0A0L9TSA5_PHAAN</name>
<reference evidence="7" key="2">
    <citation type="submission" date="2015-02" db="EMBL/GenBank/DDBJ databases">
        <authorList>
            <person name="Chooi Y.-H."/>
        </authorList>
    </citation>
    <scope>NUCLEOTIDE SEQUENCE</scope>
    <source>
        <tissue evidence="7">Seedling</tissue>
    </source>
</reference>
<evidence type="ECO:0000313" key="9">
    <source>
        <dbReference type="Proteomes" id="UP000743370"/>
    </source>
</evidence>
<evidence type="ECO:0000256" key="4">
    <source>
        <dbReference type="RuleBase" id="RU363099"/>
    </source>
</evidence>
<evidence type="ECO:0000256" key="1">
    <source>
        <dbReference type="ARBA" id="ARBA00010746"/>
    </source>
</evidence>
<keyword evidence="5" id="KW-0472">Membrane</keyword>
<dbReference type="OMA" id="HVVCTTE"/>
<dbReference type="EMBL" id="JABFOF010000001">
    <property type="protein sequence ID" value="KAG2407304.1"/>
    <property type="molecule type" value="Genomic_DNA"/>
</dbReference>
<gene>
    <name evidence="6" type="ORF">HKW66_Vig0021260</name>
    <name evidence="7" type="ORF">LR48_Vigan01g298600</name>
</gene>
<dbReference type="Gene3D" id="2.40.480.10">
    <property type="entry name" value="Allene oxide cyclase-like"/>
    <property type="match status" value="1"/>
</dbReference>
<dbReference type="KEGG" id="var:108341025"/>
<reference evidence="8" key="1">
    <citation type="journal article" date="2015" name="Proc. Natl. Acad. Sci. U.S.A.">
        <title>Genome sequencing of adzuki bean (Vigna angularis) provides insight into high starch and low fat accumulation and domestication.</title>
        <authorList>
            <person name="Yang K."/>
            <person name="Tian Z."/>
            <person name="Chen C."/>
            <person name="Luo L."/>
            <person name="Zhao B."/>
            <person name="Wang Z."/>
            <person name="Yu L."/>
            <person name="Li Y."/>
            <person name="Sun Y."/>
            <person name="Li W."/>
            <person name="Chen Y."/>
            <person name="Li Y."/>
            <person name="Zhang Y."/>
            <person name="Ai D."/>
            <person name="Zhao J."/>
            <person name="Shang C."/>
            <person name="Ma Y."/>
            <person name="Wu B."/>
            <person name="Wang M."/>
            <person name="Gao L."/>
            <person name="Sun D."/>
            <person name="Zhang P."/>
            <person name="Guo F."/>
            <person name="Wang W."/>
            <person name="Li Y."/>
            <person name="Wang J."/>
            <person name="Varshney R.K."/>
            <person name="Wang J."/>
            <person name="Ling H.Q."/>
            <person name="Wan P."/>
        </authorList>
    </citation>
    <scope>NUCLEOTIDE SEQUENCE</scope>
    <source>
        <strain evidence="8">cv. Jingnong 6</strain>
    </source>
</reference>
<keyword evidence="3 4" id="KW-0964">Secreted</keyword>
<keyword evidence="5" id="KW-0812">Transmembrane</keyword>
<dbReference type="OrthoDB" id="1928589at2759"/>
<evidence type="ECO:0000256" key="5">
    <source>
        <dbReference type="SAM" id="Phobius"/>
    </source>
</evidence>
<keyword evidence="4" id="KW-0052">Apoplast</keyword>
<proteinExistence type="inferred from homology"/>
<comment type="subunit">
    <text evidence="2 4">Homodimer.</text>
</comment>
<evidence type="ECO:0000313" key="7">
    <source>
        <dbReference type="EMBL" id="KOM33430.1"/>
    </source>
</evidence>
<dbReference type="Proteomes" id="UP000053144">
    <property type="component" value="Chromosome 1"/>
</dbReference>
<dbReference type="Proteomes" id="UP000743370">
    <property type="component" value="Unassembled WGS sequence"/>
</dbReference>
<evidence type="ECO:0000256" key="2">
    <source>
        <dbReference type="ARBA" id="ARBA00011738"/>
    </source>
</evidence>
<accession>A0A0L9TSA5</accession>
<dbReference type="InterPro" id="IPR044859">
    <property type="entry name" value="Allene_oxi_cyc_Dirigent"/>
</dbReference>
<dbReference type="Gramene" id="KOM33430">
    <property type="protein sequence ID" value="KOM33430"/>
    <property type="gene ID" value="LR48_Vigan01g298600"/>
</dbReference>
<protein>
    <recommendedName>
        <fullName evidence="4">Dirigent protein</fullName>
    </recommendedName>
</protein>
<dbReference type="Pfam" id="PF03018">
    <property type="entry name" value="Dirigent"/>
    <property type="match status" value="1"/>
</dbReference>
<reference evidence="6 9" key="3">
    <citation type="submission" date="2020-05" db="EMBL/GenBank/DDBJ databases">
        <title>Vigna angularis (adzuki bean) Var. LongXiaoDou No. 4 denovo assembly.</title>
        <authorList>
            <person name="Xiang H."/>
        </authorList>
    </citation>
    <scope>NUCLEOTIDE SEQUENCE [LARGE SCALE GENOMIC DNA]</scope>
    <source>
        <tissue evidence="6">Leaf</tissue>
    </source>
</reference>
<sequence length="180" mass="19978">MNNPLNLTSNLFFFIFNLTILYAAYTFSTFQPKQTNLIFYVHDHFTGDHSTAITVAGKTGAVSNILNFGTVAIVDDPVTEGPNIDSRLIGRAQGMYINSQLDGKGLYMVFSVIFSGGEFKGSSLEIQGSDIFTMKEREFGVVSGTGYFRFVKGYGIMETEFMDIATLRATLKLNVTLKHY</sequence>
<keyword evidence="5" id="KW-1133">Transmembrane helix</keyword>
<dbReference type="AlphaFoldDB" id="A0A0L9TSA5"/>
<feature type="transmembrane region" description="Helical" evidence="5">
    <location>
        <begin position="12"/>
        <end position="30"/>
    </location>
</feature>